<dbReference type="InterPro" id="IPR001296">
    <property type="entry name" value="Glyco_trans_1"/>
</dbReference>
<dbReference type="PANTHER" id="PTHR45918">
    <property type="entry name" value="ALPHA-1,3/1,6-MANNOSYLTRANSFERASE ALG2"/>
    <property type="match status" value="1"/>
</dbReference>
<keyword evidence="2 4" id="KW-0808">Transferase</keyword>
<keyword evidence="1 4" id="KW-0328">Glycosyltransferase</keyword>
<proteinExistence type="predicted"/>
<evidence type="ECO:0000256" key="1">
    <source>
        <dbReference type="ARBA" id="ARBA00022676"/>
    </source>
</evidence>
<evidence type="ECO:0000259" key="3">
    <source>
        <dbReference type="Pfam" id="PF00534"/>
    </source>
</evidence>
<dbReference type="EMBL" id="GEVM01010235">
    <property type="protein sequence ID" value="JAU95703.1"/>
    <property type="molecule type" value="Transcribed_RNA"/>
</dbReference>
<organism evidence="4">
    <name type="scientific">Noccaea caerulescens</name>
    <name type="common">Alpine penny-cress</name>
    <name type="synonym">Thlaspi caerulescens</name>
    <dbReference type="NCBI Taxonomy" id="107243"/>
    <lineage>
        <taxon>Eukaryota</taxon>
        <taxon>Viridiplantae</taxon>
        <taxon>Streptophyta</taxon>
        <taxon>Embryophyta</taxon>
        <taxon>Tracheophyta</taxon>
        <taxon>Spermatophyta</taxon>
        <taxon>Magnoliopsida</taxon>
        <taxon>eudicotyledons</taxon>
        <taxon>Gunneridae</taxon>
        <taxon>Pentapetalae</taxon>
        <taxon>rosids</taxon>
        <taxon>malvids</taxon>
        <taxon>Brassicales</taxon>
        <taxon>Brassicaceae</taxon>
        <taxon>Coluteocarpeae</taxon>
        <taxon>Noccaea</taxon>
    </lineage>
</organism>
<dbReference type="GO" id="GO:0012505">
    <property type="term" value="C:endomembrane system"/>
    <property type="evidence" value="ECO:0007669"/>
    <property type="project" value="TreeGrafter"/>
</dbReference>
<reference evidence="4" key="1">
    <citation type="submission" date="2016-07" db="EMBL/GenBank/DDBJ databases">
        <title>De novo transcriptome assembly of four accessions of the metal hyperaccumulator plant Noccaea caerulescens.</title>
        <authorList>
            <person name="Blande D."/>
            <person name="Halimaa P."/>
            <person name="Tervahauta A.I."/>
            <person name="Aarts M.G."/>
            <person name="Karenlampi S.O."/>
        </authorList>
    </citation>
    <scope>NUCLEOTIDE SEQUENCE</scope>
</reference>
<dbReference type="InterPro" id="IPR027054">
    <property type="entry name" value="ALG2"/>
</dbReference>
<gene>
    <name evidence="4" type="ORF">MP_TR3395_c0_g1_i1_g.9394</name>
</gene>
<evidence type="ECO:0000313" key="4">
    <source>
        <dbReference type="EMBL" id="JAU95703.1"/>
    </source>
</evidence>
<evidence type="ECO:0000256" key="2">
    <source>
        <dbReference type="ARBA" id="ARBA00022679"/>
    </source>
</evidence>
<dbReference type="PANTHER" id="PTHR45918:SF1">
    <property type="entry name" value="ALPHA-1,3_1,6-MANNOSYLTRANSFERASE ALG2"/>
    <property type="match status" value="1"/>
</dbReference>
<dbReference type="Gene3D" id="3.40.50.2000">
    <property type="entry name" value="Glycogen Phosphorylase B"/>
    <property type="match status" value="1"/>
</dbReference>
<dbReference type="GO" id="GO:0004378">
    <property type="term" value="F:GDP-Man:Man(1)GlcNAc(2)-PP-Dol alpha-1,3-mannosyltransferase activity"/>
    <property type="evidence" value="ECO:0007669"/>
    <property type="project" value="InterPro"/>
</dbReference>
<dbReference type="AlphaFoldDB" id="A0A1J3JTE3"/>
<sequence length="128" mass="14153">MSDPVNFIASCSTPERNELLSNCLCVLYTPKDEHFGIVPLEAMAAYKPVVACNSGGPVETVKSGVTGYLCEPTPEDFSKAMAKFMEDPELANRMGTEARKHVVESFSTKTFGQRLNQFLTDVSYFKQD</sequence>
<protein>
    <submittedName>
        <fullName evidence="4">Alpha-1,3/1,6-mannosyltransferase ALG2</fullName>
    </submittedName>
</protein>
<dbReference type="Pfam" id="PF00534">
    <property type="entry name" value="Glycos_transf_1"/>
    <property type="match status" value="1"/>
</dbReference>
<dbReference type="SUPFAM" id="SSF53756">
    <property type="entry name" value="UDP-Glycosyltransferase/glycogen phosphorylase"/>
    <property type="match status" value="1"/>
</dbReference>
<name>A0A1J3JTE3_NOCCA</name>
<feature type="domain" description="Glycosyl transferase family 1" evidence="3">
    <location>
        <begin position="3"/>
        <end position="101"/>
    </location>
</feature>
<accession>A0A1J3JTE3</accession>